<dbReference type="FunFam" id="2.60.120.1440:FF:000001">
    <property type="entry name" value="Putative anti-sigma factor"/>
    <property type="match status" value="1"/>
</dbReference>
<proteinExistence type="predicted"/>
<dbReference type="PIRSF" id="PIRSF018266">
    <property type="entry name" value="FecR"/>
    <property type="match status" value="1"/>
</dbReference>
<feature type="domain" description="Protein FecR C-terminal" evidence="3">
    <location>
        <begin position="306"/>
        <end position="372"/>
    </location>
</feature>
<reference evidence="5 7" key="1">
    <citation type="submission" date="2019-09" db="EMBL/GenBank/DDBJ databases">
        <title>Butyricimonas paravirosa DSM 105722 (=214-4 = JCM 18677 = CCUG 65563).</title>
        <authorList>
            <person name="Le Roy T."/>
            <person name="Cani P.D."/>
        </authorList>
    </citation>
    <scope>NUCLEOTIDE SEQUENCE [LARGE SCALE GENOMIC DNA]</scope>
    <source>
        <strain evidence="5 7">DSM 105722</strain>
    </source>
</reference>
<dbReference type="Gene3D" id="2.60.120.1440">
    <property type="match status" value="1"/>
</dbReference>
<dbReference type="Proteomes" id="UP001302374">
    <property type="component" value="Chromosome"/>
</dbReference>
<name>A0A7X5YE45_9BACT</name>
<evidence type="ECO:0000313" key="5">
    <source>
        <dbReference type="EMBL" id="WOF13185.1"/>
    </source>
</evidence>
<feature type="transmembrane region" description="Helical" evidence="1">
    <location>
        <begin position="77"/>
        <end position="96"/>
    </location>
</feature>
<evidence type="ECO:0000259" key="3">
    <source>
        <dbReference type="Pfam" id="PF16344"/>
    </source>
</evidence>
<keyword evidence="1" id="KW-1133">Transmembrane helix</keyword>
<reference evidence="4 6" key="2">
    <citation type="submission" date="2020-03" db="EMBL/GenBank/DDBJ databases">
        <title>Genomic Encyclopedia of Type Strains, Phase IV (KMG-IV): sequencing the most valuable type-strain genomes for metagenomic binning, comparative biology and taxonomic classification.</title>
        <authorList>
            <person name="Goeker M."/>
        </authorList>
    </citation>
    <scope>NUCLEOTIDE SEQUENCE [LARGE SCALE GENOMIC DNA]</scope>
    <source>
        <strain evidence="4 6">DSM 105722</strain>
    </source>
</reference>
<evidence type="ECO:0000259" key="2">
    <source>
        <dbReference type="Pfam" id="PF04773"/>
    </source>
</evidence>
<keyword evidence="1" id="KW-0812">Transmembrane</keyword>
<sequence>MNIEEIIIKRLSEEHLSKEESVFFDKWYQNSSNREYYNDLLKIRSGIIASQVKERIDKRKAWNQVHPARKISLIRTLLKFAAIMILPLSLGVFLLIRENKQEKVVYAEVPVQPGRKQAVLTLSSGQQVMLADTIVHVNEKGMVISNFPDKELVYKIMNDTMKTETIYNTVTVPRGGEYKLVLADGTIVWLNSDSHIRYPVTFSGNTRQVELEGEAYFEVAKDVEKPFIVRMNEYNVRVTGTQFNVRNYLNESLATTLVEGGVQIERKGKVDRLRPGQQAVLENNEIRIRVVNVEEQVAWRHGAFGFTQCRLENIMEELARWYDVDVFYMNQQVKDYHFSAWFKRSSSINEVINILEKTKKISLDLKGRILTVKDISRN</sequence>
<dbReference type="PANTHER" id="PTHR30273">
    <property type="entry name" value="PERIPLASMIC SIGNAL SENSOR AND SIGMA FACTOR ACTIVATOR FECR-RELATED"/>
    <property type="match status" value="1"/>
</dbReference>
<dbReference type="EMBL" id="JAATLI010000011">
    <property type="protein sequence ID" value="NJC19503.1"/>
    <property type="molecule type" value="Genomic_DNA"/>
</dbReference>
<evidence type="ECO:0000313" key="6">
    <source>
        <dbReference type="Proteomes" id="UP000576368"/>
    </source>
</evidence>
<dbReference type="RefSeq" id="WP_118303040.1">
    <property type="nucleotide sequence ID" value="NZ_BMPA01000001.1"/>
</dbReference>
<dbReference type="Pfam" id="PF04773">
    <property type="entry name" value="FecR"/>
    <property type="match status" value="1"/>
</dbReference>
<dbReference type="Proteomes" id="UP000576368">
    <property type="component" value="Unassembled WGS sequence"/>
</dbReference>
<evidence type="ECO:0000256" key="1">
    <source>
        <dbReference type="SAM" id="Phobius"/>
    </source>
</evidence>
<keyword evidence="7" id="KW-1185">Reference proteome</keyword>
<feature type="domain" description="FecR protein" evidence="2">
    <location>
        <begin position="169"/>
        <end position="262"/>
    </location>
</feature>
<dbReference type="PANTHER" id="PTHR30273:SF2">
    <property type="entry name" value="PROTEIN FECR"/>
    <property type="match status" value="1"/>
</dbReference>
<protein>
    <submittedName>
        <fullName evidence="5">DUF4974 domain-containing protein</fullName>
    </submittedName>
</protein>
<dbReference type="InterPro" id="IPR012373">
    <property type="entry name" value="Ferrdict_sens_TM"/>
</dbReference>
<dbReference type="InterPro" id="IPR006860">
    <property type="entry name" value="FecR"/>
</dbReference>
<keyword evidence="1" id="KW-0472">Membrane</keyword>
<gene>
    <name evidence="5" type="ORF">F1644_13330</name>
    <name evidence="4" type="ORF">GGR15_003137</name>
</gene>
<dbReference type="Gene3D" id="3.55.50.30">
    <property type="match status" value="1"/>
</dbReference>
<dbReference type="GO" id="GO:0016989">
    <property type="term" value="F:sigma factor antagonist activity"/>
    <property type="evidence" value="ECO:0007669"/>
    <property type="project" value="TreeGrafter"/>
</dbReference>
<organism evidence="4 6">
    <name type="scientific">Butyricimonas paravirosa</name>
    <dbReference type="NCBI Taxonomy" id="1472417"/>
    <lineage>
        <taxon>Bacteria</taxon>
        <taxon>Pseudomonadati</taxon>
        <taxon>Bacteroidota</taxon>
        <taxon>Bacteroidia</taxon>
        <taxon>Bacteroidales</taxon>
        <taxon>Odoribacteraceae</taxon>
        <taxon>Butyricimonas</taxon>
    </lineage>
</organism>
<evidence type="ECO:0000313" key="4">
    <source>
        <dbReference type="EMBL" id="NJC19503.1"/>
    </source>
</evidence>
<dbReference type="GeneID" id="86892291"/>
<dbReference type="InterPro" id="IPR032508">
    <property type="entry name" value="FecR_C"/>
</dbReference>
<dbReference type="AlphaFoldDB" id="A0A7X5YE45"/>
<dbReference type="EMBL" id="CP043839">
    <property type="protein sequence ID" value="WOF13185.1"/>
    <property type="molecule type" value="Genomic_DNA"/>
</dbReference>
<accession>A0A7X5YE45</accession>
<dbReference type="Pfam" id="PF16344">
    <property type="entry name" value="FecR_C"/>
    <property type="match status" value="1"/>
</dbReference>
<evidence type="ECO:0000313" key="7">
    <source>
        <dbReference type="Proteomes" id="UP001302374"/>
    </source>
</evidence>